<evidence type="ECO:0000313" key="2">
    <source>
        <dbReference type="EMBL" id="GAA1560115.1"/>
    </source>
</evidence>
<evidence type="ECO:0000256" key="1">
    <source>
        <dbReference type="SAM" id="Phobius"/>
    </source>
</evidence>
<evidence type="ECO:0008006" key="4">
    <source>
        <dbReference type="Google" id="ProtNLM"/>
    </source>
</evidence>
<dbReference type="Proteomes" id="UP001501705">
    <property type="component" value="Unassembled WGS sequence"/>
</dbReference>
<feature type="transmembrane region" description="Helical" evidence="1">
    <location>
        <begin position="68"/>
        <end position="89"/>
    </location>
</feature>
<keyword evidence="3" id="KW-1185">Reference proteome</keyword>
<evidence type="ECO:0000313" key="3">
    <source>
        <dbReference type="Proteomes" id="UP001501705"/>
    </source>
</evidence>
<keyword evidence="1" id="KW-1133">Transmembrane helix</keyword>
<keyword evidence="1" id="KW-0472">Membrane</keyword>
<name>A0ABN2CKH9_9ACTN</name>
<sequence length="95" mass="9810">MGAIVVAPPARLALADDHADLDQVLHRSGDRGRADLEFAVELAGVSTSILKISPYAQTPGLPVAGFSAAPVLSMVAIALLLAGSGLVALRRRNLR</sequence>
<gene>
    <name evidence="2" type="ORF">GCM10009804_16160</name>
</gene>
<proteinExistence type="predicted"/>
<comment type="caution">
    <text evidence="2">The sequence shown here is derived from an EMBL/GenBank/DDBJ whole genome shotgun (WGS) entry which is preliminary data.</text>
</comment>
<keyword evidence="1" id="KW-0812">Transmembrane</keyword>
<dbReference type="EMBL" id="BAAAPH010000004">
    <property type="protein sequence ID" value="GAA1560115.1"/>
    <property type="molecule type" value="Genomic_DNA"/>
</dbReference>
<accession>A0ABN2CKH9</accession>
<protein>
    <recommendedName>
        <fullName evidence="4">LPXTG cell wall anchor domain-containing protein</fullName>
    </recommendedName>
</protein>
<reference evidence="2 3" key="1">
    <citation type="journal article" date="2019" name="Int. J. Syst. Evol. Microbiol.">
        <title>The Global Catalogue of Microorganisms (GCM) 10K type strain sequencing project: providing services to taxonomists for standard genome sequencing and annotation.</title>
        <authorList>
            <consortium name="The Broad Institute Genomics Platform"/>
            <consortium name="The Broad Institute Genome Sequencing Center for Infectious Disease"/>
            <person name="Wu L."/>
            <person name="Ma J."/>
        </authorList>
    </citation>
    <scope>NUCLEOTIDE SEQUENCE [LARGE SCALE GENOMIC DNA]</scope>
    <source>
        <strain evidence="2 3">JCM 15572</strain>
    </source>
</reference>
<organism evidence="2 3">
    <name type="scientific">Kribbella hippodromi</name>
    <dbReference type="NCBI Taxonomy" id="434347"/>
    <lineage>
        <taxon>Bacteria</taxon>
        <taxon>Bacillati</taxon>
        <taxon>Actinomycetota</taxon>
        <taxon>Actinomycetes</taxon>
        <taxon>Propionibacteriales</taxon>
        <taxon>Kribbellaceae</taxon>
        <taxon>Kribbella</taxon>
    </lineage>
</organism>